<dbReference type="Proteomes" id="UP000219522">
    <property type="component" value="Unassembled WGS sequence"/>
</dbReference>
<comment type="caution">
    <text evidence="3">The sequence shown here is derived from an EMBL/GenBank/DDBJ whole genome shotgun (WGS) entry which is preliminary data.</text>
</comment>
<evidence type="ECO:0000313" key="3">
    <source>
        <dbReference type="EMBL" id="SOE63816.1"/>
    </source>
</evidence>
<feature type="transmembrane region" description="Helical" evidence="1">
    <location>
        <begin position="20"/>
        <end position="47"/>
    </location>
</feature>
<dbReference type="Pfam" id="PF07811">
    <property type="entry name" value="TadE"/>
    <property type="match status" value="1"/>
</dbReference>
<organism evidence="3 4">
    <name type="scientific">Caballeronia arationis</name>
    <dbReference type="NCBI Taxonomy" id="1777142"/>
    <lineage>
        <taxon>Bacteria</taxon>
        <taxon>Pseudomonadati</taxon>
        <taxon>Pseudomonadota</taxon>
        <taxon>Betaproteobacteria</taxon>
        <taxon>Burkholderiales</taxon>
        <taxon>Burkholderiaceae</taxon>
        <taxon>Caballeronia</taxon>
    </lineage>
</organism>
<dbReference type="InterPro" id="IPR012495">
    <property type="entry name" value="TadE-like_dom"/>
</dbReference>
<name>A0A7Z7I5U3_9BURK</name>
<keyword evidence="1" id="KW-1133">Transmembrane helix</keyword>
<dbReference type="AlphaFoldDB" id="A0A7Z7I5U3"/>
<evidence type="ECO:0000259" key="2">
    <source>
        <dbReference type="Pfam" id="PF07811"/>
    </source>
</evidence>
<keyword evidence="4" id="KW-1185">Reference proteome</keyword>
<keyword evidence="1" id="KW-0472">Membrane</keyword>
<evidence type="ECO:0000313" key="4">
    <source>
        <dbReference type="Proteomes" id="UP000219522"/>
    </source>
</evidence>
<evidence type="ECO:0000256" key="1">
    <source>
        <dbReference type="SAM" id="Phobius"/>
    </source>
</evidence>
<feature type="domain" description="TadE-like" evidence="2">
    <location>
        <begin position="30"/>
        <end position="72"/>
    </location>
</feature>
<gene>
    <name evidence="3" type="ORF">SAMN05446927_2608</name>
</gene>
<proteinExistence type="predicted"/>
<reference evidence="3 4" key="1">
    <citation type="submission" date="2017-09" db="EMBL/GenBank/DDBJ databases">
        <authorList>
            <person name="Varghese N."/>
            <person name="Submissions S."/>
        </authorList>
    </citation>
    <scope>NUCLEOTIDE SEQUENCE [LARGE SCALE GENOMIC DNA]</scope>
    <source>
        <strain evidence="3 4">OK806</strain>
    </source>
</reference>
<feature type="transmembrane region" description="Helical" evidence="1">
    <location>
        <begin position="135"/>
        <end position="156"/>
    </location>
</feature>
<protein>
    <submittedName>
        <fullName evidence="3">Flp pilus assembly protein TadG</fullName>
    </submittedName>
</protein>
<sequence>MTRRFAAAGVRRGKRRGKCFVARLWCDIRGVSAIEFALVAPVVFILVLGTLEMALDMIVDASVQIAAQQASRIGLTTANPASGTRADQAQTVVNNILGRWRNIGGSVSITTLNYGSYNNVGGTNFQSNMGNFGDVVAYNIAVTIPGFSGIPQLLGVKSMTFQRNYIVQNEK</sequence>
<dbReference type="OrthoDB" id="8595948at2"/>
<keyword evidence="1" id="KW-0812">Transmembrane</keyword>
<dbReference type="EMBL" id="OCSU01000001">
    <property type="protein sequence ID" value="SOE63816.1"/>
    <property type="molecule type" value="Genomic_DNA"/>
</dbReference>
<dbReference type="RefSeq" id="WP_087134921.1">
    <property type="nucleotide sequence ID" value="NZ_FCOG02000016.1"/>
</dbReference>
<accession>A0A7Z7I5U3</accession>